<feature type="transmembrane region" description="Helical" evidence="8">
    <location>
        <begin position="403"/>
        <end position="420"/>
    </location>
</feature>
<accession>A0A7S9LA87</accession>
<feature type="transmembrane region" description="Helical" evidence="8">
    <location>
        <begin position="106"/>
        <end position="125"/>
    </location>
</feature>
<dbReference type="EMBL" id="CP064946">
    <property type="protein sequence ID" value="QPH50343.1"/>
    <property type="molecule type" value="Genomic_DNA"/>
</dbReference>
<evidence type="ECO:0000256" key="7">
    <source>
        <dbReference type="ARBA" id="ARBA00023136"/>
    </source>
</evidence>
<feature type="transmembrane region" description="Helical" evidence="8">
    <location>
        <begin position="338"/>
        <end position="357"/>
    </location>
</feature>
<feature type="transmembrane region" description="Helical" evidence="8">
    <location>
        <begin position="264"/>
        <end position="285"/>
    </location>
</feature>
<dbReference type="PANTHER" id="PTHR33908:SF11">
    <property type="entry name" value="MEMBRANE PROTEIN"/>
    <property type="match status" value="1"/>
</dbReference>
<dbReference type="InterPro" id="IPR050297">
    <property type="entry name" value="LipidA_mod_glycosyltrf_83"/>
</dbReference>
<dbReference type="Proteomes" id="UP000594430">
    <property type="component" value="Chromosome"/>
</dbReference>
<dbReference type="GO" id="GO:0016763">
    <property type="term" value="F:pentosyltransferase activity"/>
    <property type="evidence" value="ECO:0007669"/>
    <property type="project" value="TreeGrafter"/>
</dbReference>
<dbReference type="InterPro" id="IPR054288">
    <property type="entry name" value="DUF7024"/>
</dbReference>
<dbReference type="Pfam" id="PF13231">
    <property type="entry name" value="PMT_2"/>
    <property type="match status" value="1"/>
</dbReference>
<keyword evidence="4 11" id="KW-0808">Transferase</keyword>
<evidence type="ECO:0000256" key="5">
    <source>
        <dbReference type="ARBA" id="ARBA00022692"/>
    </source>
</evidence>
<feature type="transmembrane region" description="Helical" evidence="8">
    <location>
        <begin position="46"/>
        <end position="64"/>
    </location>
</feature>
<dbReference type="GO" id="GO:0005886">
    <property type="term" value="C:plasma membrane"/>
    <property type="evidence" value="ECO:0007669"/>
    <property type="project" value="UniProtKB-SubCell"/>
</dbReference>
<evidence type="ECO:0000256" key="6">
    <source>
        <dbReference type="ARBA" id="ARBA00022989"/>
    </source>
</evidence>
<keyword evidence="7 8" id="KW-0472">Membrane</keyword>
<evidence type="ECO:0000259" key="10">
    <source>
        <dbReference type="Pfam" id="PF22895"/>
    </source>
</evidence>
<protein>
    <submittedName>
        <fullName evidence="11">Glycosyltransferase family 39 protein</fullName>
    </submittedName>
</protein>
<name>A0A7S9LA87_9PSED</name>
<feature type="domain" description="Glycosyltransferase RgtA/B/C/D-like" evidence="9">
    <location>
        <begin position="83"/>
        <end position="212"/>
    </location>
</feature>
<evidence type="ECO:0000256" key="4">
    <source>
        <dbReference type="ARBA" id="ARBA00022679"/>
    </source>
</evidence>
<feature type="transmembrane region" description="Helical" evidence="8">
    <location>
        <begin position="132"/>
        <end position="152"/>
    </location>
</feature>
<dbReference type="RefSeq" id="WP_196110500.1">
    <property type="nucleotide sequence ID" value="NZ_BQHM01000005.1"/>
</dbReference>
<dbReference type="AlphaFoldDB" id="A0A7S9LA87"/>
<evidence type="ECO:0000256" key="3">
    <source>
        <dbReference type="ARBA" id="ARBA00022676"/>
    </source>
</evidence>
<feature type="transmembrane region" description="Helical" evidence="8">
    <location>
        <begin position="427"/>
        <end position="448"/>
    </location>
</feature>
<organism evidence="11 12">
    <name type="scientific">Pseudomonas fulva</name>
    <dbReference type="NCBI Taxonomy" id="47880"/>
    <lineage>
        <taxon>Bacteria</taxon>
        <taxon>Pseudomonadati</taxon>
        <taxon>Pseudomonadota</taxon>
        <taxon>Gammaproteobacteria</taxon>
        <taxon>Pseudomonadales</taxon>
        <taxon>Pseudomonadaceae</taxon>
        <taxon>Pseudomonas</taxon>
    </lineage>
</organism>
<reference evidence="11 12" key="1">
    <citation type="submission" date="2020-11" db="EMBL/GenBank/DDBJ databases">
        <title>Pseudomonas fulva producing VIM-24.</title>
        <authorList>
            <person name="Liu S."/>
        </authorList>
    </citation>
    <scope>NUCLEOTIDE SEQUENCE [LARGE SCALE GENOMIC DNA]</scope>
    <source>
        <strain evidence="11 12">ZDHY414</strain>
    </source>
</reference>
<feature type="transmembrane region" description="Helical" evidence="8">
    <location>
        <begin position="364"/>
        <end position="383"/>
    </location>
</feature>
<feature type="transmembrane region" description="Helical" evidence="8">
    <location>
        <begin position="172"/>
        <end position="190"/>
    </location>
</feature>
<evidence type="ECO:0000256" key="1">
    <source>
        <dbReference type="ARBA" id="ARBA00004651"/>
    </source>
</evidence>
<feature type="transmembrane region" description="Helical" evidence="8">
    <location>
        <begin position="202"/>
        <end position="223"/>
    </location>
</feature>
<keyword evidence="5 8" id="KW-0812">Transmembrane</keyword>
<keyword evidence="2" id="KW-1003">Cell membrane</keyword>
<feature type="transmembrane region" description="Helical" evidence="8">
    <location>
        <begin position="76"/>
        <end position="100"/>
    </location>
</feature>
<sequence>MKLIERSQLNATVAVAAIMALAFVLLMMRSSGIYPTVFGDEYTYSSMARVLPLSSASIPNYLYLSIYKSTLMCGDGFVGCTKLLNALFFVLASPFIFMVARRYCSARVSVLIVALSMLGPINGYTTYFMPEALFYLTFWISAWYFLTLASNAPWQRWALLGVLMGCSSLVKPHALFVIPAFCLCIAYFAYKDQDRWFVTAVKNAAVFVGVMLLTKFGFSYLVAGKAGLTLFGNFYATTLESSASSLDRYLAILKAAPTIAAGHLLGNAVMFGCALAIIITTSIATLRTRAIGEDGKFAFFTLFLLLNLIAVVALFSASVAGTNAVETALRLHMRYYDFLFPLLFIAAGAELAGARLTAHRYVRWGVAIVVMGAVVYAGITRMYPFTLSFIDNPELRGFTAGNRAFYVLAGLSLISLMLWCAKPRKGLQLFVFVFLPLSILVSTVYASMSLLERRHADVYDKAGMFARQYLPVSERPHLLVVGDNPASILRALYWVEDLNAGPDLSYKPGEIYTADQSPADKRWILVVGDVEFAKGDFKVLKLNGFSLARKLPKDNPLLLDFRSNIHTESVDTLRGLSHAESWGAWSEGDTVTLQFSRPLPKTFTLEINAKAFGPNQGRTFEVKVDDRRYPLKLSGEVEPYSLKIDNPDEVSKLTIKVPQATSPEQLGISGDKRMLGIGLRQIVIREDK</sequence>
<evidence type="ECO:0000313" key="12">
    <source>
        <dbReference type="Proteomes" id="UP000594430"/>
    </source>
</evidence>
<evidence type="ECO:0000256" key="2">
    <source>
        <dbReference type="ARBA" id="ARBA00022475"/>
    </source>
</evidence>
<keyword evidence="3" id="KW-0328">Glycosyltransferase</keyword>
<feature type="domain" description="DUF7024" evidence="10">
    <location>
        <begin position="565"/>
        <end position="685"/>
    </location>
</feature>
<dbReference type="Pfam" id="PF22895">
    <property type="entry name" value="DUF7024"/>
    <property type="match status" value="1"/>
</dbReference>
<comment type="subcellular location">
    <subcellularLocation>
        <location evidence="1">Cell membrane</location>
        <topology evidence="1">Multi-pass membrane protein</topology>
    </subcellularLocation>
</comment>
<dbReference type="PANTHER" id="PTHR33908">
    <property type="entry name" value="MANNOSYLTRANSFERASE YKCB-RELATED"/>
    <property type="match status" value="1"/>
</dbReference>
<evidence type="ECO:0000313" key="11">
    <source>
        <dbReference type="EMBL" id="QPH50343.1"/>
    </source>
</evidence>
<dbReference type="GO" id="GO:0009103">
    <property type="term" value="P:lipopolysaccharide biosynthetic process"/>
    <property type="evidence" value="ECO:0007669"/>
    <property type="project" value="UniProtKB-ARBA"/>
</dbReference>
<evidence type="ECO:0000259" key="9">
    <source>
        <dbReference type="Pfam" id="PF13231"/>
    </source>
</evidence>
<proteinExistence type="predicted"/>
<gene>
    <name evidence="11" type="ORF">IZU98_06380</name>
</gene>
<keyword evidence="6 8" id="KW-1133">Transmembrane helix</keyword>
<evidence type="ECO:0000256" key="8">
    <source>
        <dbReference type="SAM" id="Phobius"/>
    </source>
</evidence>
<dbReference type="InterPro" id="IPR038731">
    <property type="entry name" value="RgtA/B/C-like"/>
</dbReference>
<feature type="transmembrane region" description="Helical" evidence="8">
    <location>
        <begin position="12"/>
        <end position="34"/>
    </location>
</feature>
<feature type="transmembrane region" description="Helical" evidence="8">
    <location>
        <begin position="297"/>
        <end position="318"/>
    </location>
</feature>